<keyword evidence="3" id="KW-1185">Reference proteome</keyword>
<dbReference type="EMBL" id="MRVI01000001">
    <property type="protein sequence ID" value="OOC63352.1"/>
    <property type="molecule type" value="Genomic_DNA"/>
</dbReference>
<gene>
    <name evidence="2" type="ORF">BBD40_16675</name>
    <name evidence="1" type="ORF">BBD41_18880</name>
</gene>
<dbReference type="PANTHER" id="PTHR21621">
    <property type="entry name" value="RIBOSOMAL PROTEIN S6 MODIFICATION PROTEIN"/>
    <property type="match status" value="1"/>
</dbReference>
<dbReference type="Proteomes" id="UP000189059">
    <property type="component" value="Unassembled WGS sequence"/>
</dbReference>
<dbReference type="RefSeq" id="WP_077568081.1">
    <property type="nucleotide sequence ID" value="NZ_CP016809.1"/>
</dbReference>
<dbReference type="SUPFAM" id="SSF56059">
    <property type="entry name" value="Glutathione synthetase ATP-binding domain-like"/>
    <property type="match status" value="1"/>
</dbReference>
<organism evidence="1">
    <name type="scientific">Paenibacillus ihbetae</name>
    <dbReference type="NCBI Taxonomy" id="1870820"/>
    <lineage>
        <taxon>Bacteria</taxon>
        <taxon>Bacillati</taxon>
        <taxon>Bacillota</taxon>
        <taxon>Bacilli</taxon>
        <taxon>Bacillales</taxon>
        <taxon>Paenibacillaceae</taxon>
        <taxon>Paenibacillus</taxon>
    </lineage>
</organism>
<dbReference type="GO" id="GO:0005524">
    <property type="term" value="F:ATP binding"/>
    <property type="evidence" value="ECO:0007669"/>
    <property type="project" value="InterPro"/>
</dbReference>
<accession>A0A1B2E3B4</accession>
<proteinExistence type="predicted"/>
<dbReference type="Pfam" id="PF14398">
    <property type="entry name" value="ATPgrasp_YheCD"/>
    <property type="match status" value="1"/>
</dbReference>
<dbReference type="GO" id="GO:0016879">
    <property type="term" value="F:ligase activity, forming carbon-nitrogen bonds"/>
    <property type="evidence" value="ECO:0007669"/>
    <property type="project" value="TreeGrafter"/>
</dbReference>
<evidence type="ECO:0008006" key="4">
    <source>
        <dbReference type="Google" id="ProtNLM"/>
    </source>
</evidence>
<reference evidence="1" key="1">
    <citation type="submission" date="2016-08" db="EMBL/GenBank/DDBJ databases">
        <title>Complete Genome Seqeunce of Paenibacillus sp. nov. IHBB 9852 from high altitute lake of Indian trans-Himalayas.</title>
        <authorList>
            <person name="Kiran S."/>
            <person name="Swarnkar M.K."/>
            <person name="Rana A."/>
            <person name="Tewari R."/>
            <person name="Gulati A."/>
        </authorList>
    </citation>
    <scope>NUCLEOTIDE SEQUENCE [LARGE SCALE GENOMIC DNA]</scope>
    <source>
        <strain evidence="1">IHBB 9852</strain>
    </source>
</reference>
<dbReference type="GO" id="GO:0005737">
    <property type="term" value="C:cytoplasm"/>
    <property type="evidence" value="ECO:0007669"/>
    <property type="project" value="TreeGrafter"/>
</dbReference>
<reference evidence="2 3" key="2">
    <citation type="submission" date="2016-12" db="EMBL/GenBank/DDBJ databases">
        <title>Genome sequencing and description of Paenibacillus sp. nov. from high altitude lake in the Indian Trans- Himalayas.</title>
        <authorList>
            <person name="Kiran S."/>
            <person name="Swarnkar M.K."/>
            <person name="Rana A."/>
            <person name="Tewari R."/>
            <person name="Gulati A."/>
        </authorList>
    </citation>
    <scope>NUCLEOTIDE SEQUENCE [LARGE SCALE GENOMIC DNA]</scope>
    <source>
        <strain evidence="2 3">IHBB 9951</strain>
    </source>
</reference>
<dbReference type="AlphaFoldDB" id="A0A1B2E3B4"/>
<name>A0A1B2E3B4_9BACL</name>
<evidence type="ECO:0000313" key="1">
    <source>
        <dbReference type="EMBL" id="ANY74465.1"/>
    </source>
</evidence>
<protein>
    <recommendedName>
        <fullName evidence="4">YheC/YheD family protein</fullName>
    </recommendedName>
</protein>
<sequence length="220" mass="24945">MAGRQLASKWLKTEALLTDPQVAPYIPATMPYAADTLVSMLDEHGMVVIKPIVGTGGNGVIRVLKDGTGYLITHKRRSVHVNTQQSMLYVLSRMRLRRRYIIQQGIHLASIQGRPLDYRVKVVKERGRWEFRAMLGRLASPGLFVTNICKGGSLLRLRHALRLSLPHINAWEKRNEMRQLTRQCIALLEARFPGIGELGFDYGLDHEGKIWILEVNTRPA</sequence>
<evidence type="ECO:0000313" key="3">
    <source>
        <dbReference type="Proteomes" id="UP000189059"/>
    </source>
</evidence>
<dbReference type="Gene3D" id="3.30.1490.20">
    <property type="entry name" value="ATP-grasp fold, A domain"/>
    <property type="match status" value="1"/>
</dbReference>
<evidence type="ECO:0000313" key="2">
    <source>
        <dbReference type="EMBL" id="OOC63352.1"/>
    </source>
</evidence>
<dbReference type="PANTHER" id="PTHR21621:SF0">
    <property type="entry name" value="BETA-CITRYLGLUTAMATE SYNTHASE B-RELATED"/>
    <property type="match status" value="1"/>
</dbReference>
<dbReference type="EMBL" id="CP016809">
    <property type="protein sequence ID" value="ANY74465.1"/>
    <property type="molecule type" value="Genomic_DNA"/>
</dbReference>
<dbReference type="KEGG" id="pib:BBD41_18880"/>
<dbReference type="InterPro" id="IPR013815">
    <property type="entry name" value="ATP_grasp_subdomain_1"/>
</dbReference>
<dbReference type="InterPro" id="IPR026838">
    <property type="entry name" value="YheC/D"/>
</dbReference>
<dbReference type="Gene3D" id="3.30.470.20">
    <property type="entry name" value="ATP-grasp fold, B domain"/>
    <property type="match status" value="1"/>
</dbReference>
<dbReference type="OrthoDB" id="7869153at2"/>